<name>A0A7T4N865_9BURK</name>
<dbReference type="InterPro" id="IPR036938">
    <property type="entry name" value="PAP2/HPO_sf"/>
</dbReference>
<dbReference type="KEGG" id="pgis:I6I06_18690"/>
<accession>A0A7T4N865</accession>
<dbReference type="SMART" id="SM00014">
    <property type="entry name" value="acidPPc"/>
    <property type="match status" value="1"/>
</dbReference>
<feature type="transmembrane region" description="Helical" evidence="1">
    <location>
        <begin position="12"/>
        <end position="30"/>
    </location>
</feature>
<dbReference type="EMBL" id="CP066076">
    <property type="protein sequence ID" value="QQC67002.1"/>
    <property type="molecule type" value="Genomic_DNA"/>
</dbReference>
<reference evidence="3 4" key="1">
    <citation type="submission" date="2020-12" db="EMBL/GenBank/DDBJ databases">
        <title>FDA dAtabase for Regulatory Grade micrObial Sequences (FDA-ARGOS): Supporting development and validation of Infectious Disease Dx tests.</title>
        <authorList>
            <person name="Nelson B."/>
            <person name="Plummer A."/>
            <person name="Tallon L."/>
            <person name="Sadzewicz L."/>
            <person name="Zhao X."/>
            <person name="Boylan J."/>
            <person name="Ott S."/>
            <person name="Bowen H."/>
            <person name="Vavikolanu K."/>
            <person name="Mehta A."/>
            <person name="Aluvathingal J."/>
            <person name="Nadendla S."/>
            <person name="Myers T."/>
            <person name="Yan Y."/>
            <person name="Sichtig H."/>
        </authorList>
    </citation>
    <scope>NUCLEOTIDE SEQUENCE [LARGE SCALE GENOMIC DNA]</scope>
    <source>
        <strain evidence="3 4">FDAARGOS_1049</strain>
    </source>
</reference>
<feature type="transmembrane region" description="Helical" evidence="1">
    <location>
        <begin position="37"/>
        <end position="57"/>
    </location>
</feature>
<feature type="transmembrane region" description="Helical" evidence="1">
    <location>
        <begin position="95"/>
        <end position="115"/>
    </location>
</feature>
<feature type="transmembrane region" description="Helical" evidence="1">
    <location>
        <begin position="69"/>
        <end position="88"/>
    </location>
</feature>
<proteinExistence type="predicted"/>
<organism evidence="3 4">
    <name type="scientific">Paraburkholderia ginsengisoli</name>
    <dbReference type="NCBI Taxonomy" id="311231"/>
    <lineage>
        <taxon>Bacteria</taxon>
        <taxon>Pseudomonadati</taxon>
        <taxon>Pseudomonadota</taxon>
        <taxon>Betaproteobacteria</taxon>
        <taxon>Burkholderiales</taxon>
        <taxon>Burkholderiaceae</taxon>
        <taxon>Paraburkholderia</taxon>
    </lineage>
</organism>
<evidence type="ECO:0000256" key="1">
    <source>
        <dbReference type="SAM" id="Phobius"/>
    </source>
</evidence>
<keyword evidence="4" id="KW-1185">Reference proteome</keyword>
<evidence type="ECO:0000313" key="3">
    <source>
        <dbReference type="EMBL" id="QQC67002.1"/>
    </source>
</evidence>
<dbReference type="Proteomes" id="UP000595610">
    <property type="component" value="Chromosome 2"/>
</dbReference>
<evidence type="ECO:0000313" key="4">
    <source>
        <dbReference type="Proteomes" id="UP000595610"/>
    </source>
</evidence>
<keyword evidence="1" id="KW-1133">Transmembrane helix</keyword>
<evidence type="ECO:0000259" key="2">
    <source>
        <dbReference type="SMART" id="SM00014"/>
    </source>
</evidence>
<keyword evidence="1" id="KW-0472">Membrane</keyword>
<feature type="domain" description="Phosphatidic acid phosphatase type 2/haloperoxidase" evidence="2">
    <location>
        <begin position="15"/>
        <end position="139"/>
    </location>
</feature>
<protein>
    <submittedName>
        <fullName evidence="3">Phosphatase PAP2 family protein</fullName>
    </submittedName>
</protein>
<dbReference type="SUPFAM" id="SSF48317">
    <property type="entry name" value="Acid phosphatase/Vanadium-dependent haloperoxidase"/>
    <property type="match status" value="1"/>
</dbReference>
<dbReference type="InterPro" id="IPR000326">
    <property type="entry name" value="PAP2/HPO"/>
</dbReference>
<dbReference type="RefSeq" id="WP_042328526.1">
    <property type="nucleotide sequence ID" value="NZ_CP066076.1"/>
</dbReference>
<keyword evidence="1" id="KW-0812">Transmembrane</keyword>
<feature type="transmembrane region" description="Helical" evidence="1">
    <location>
        <begin position="121"/>
        <end position="139"/>
    </location>
</feature>
<sequence length="211" mass="22783">MWKVFANLGDAAITLPVAAICAGWIALFNVRLALRLVGVLALGAALVGVTKVVYAGWGLSIPAEDFRVISGHAMLSTSIWMVAITLLLKWWRQPAFPGIVAGLVIGALTGFSRIIDHSHSVPEVIAGWSLGAIAGLFFLRAAVNVELERFSAIWPTLSILLVSTLAYGHKAPFEHLIETRSPQLRSHVPSVMAVLGRIRYRVQSHDATSAR</sequence>
<feature type="transmembrane region" description="Helical" evidence="1">
    <location>
        <begin position="151"/>
        <end position="169"/>
    </location>
</feature>
<dbReference type="AlphaFoldDB" id="A0A7T4N865"/>
<gene>
    <name evidence="3" type="ORF">I6I06_18690</name>
</gene>
<dbReference type="Gene3D" id="1.20.144.10">
    <property type="entry name" value="Phosphatidic acid phosphatase type 2/haloperoxidase"/>
    <property type="match status" value="1"/>
</dbReference>